<evidence type="ECO:0000313" key="6">
    <source>
        <dbReference type="Proteomes" id="UP000007947"/>
    </source>
</evidence>
<evidence type="ECO:0000259" key="4">
    <source>
        <dbReference type="Pfam" id="PF03787"/>
    </source>
</evidence>
<dbReference type="AlphaFoldDB" id="F5XNN4"/>
<keyword evidence="6" id="KW-1185">Reference proteome</keyword>
<organism evidence="5 6">
    <name type="scientific">Microlunatus phosphovorus (strain ATCC 700054 / DSM 10555 / JCM 9379 / NBRC 101784 / NCIMB 13414 / VKM Ac-1990 / NM-1)</name>
    <dbReference type="NCBI Taxonomy" id="1032480"/>
    <lineage>
        <taxon>Bacteria</taxon>
        <taxon>Bacillati</taxon>
        <taxon>Actinomycetota</taxon>
        <taxon>Actinomycetes</taxon>
        <taxon>Propionibacteriales</taxon>
        <taxon>Propionibacteriaceae</taxon>
        <taxon>Microlunatus</taxon>
    </lineage>
</organism>
<reference evidence="5 6" key="1">
    <citation type="submission" date="2011-05" db="EMBL/GenBank/DDBJ databases">
        <title>Whole genome sequence of Microlunatus phosphovorus NM-1.</title>
        <authorList>
            <person name="Hosoyama A."/>
            <person name="Sasaki K."/>
            <person name="Harada T."/>
            <person name="Igarashi R."/>
            <person name="Kawakoshi A."/>
            <person name="Sasagawa M."/>
            <person name="Fukada J."/>
            <person name="Nakamura S."/>
            <person name="Katano Y."/>
            <person name="Hanada S."/>
            <person name="Kamagata Y."/>
            <person name="Nakamura N."/>
            <person name="Yamazaki S."/>
            <person name="Fujita N."/>
        </authorList>
    </citation>
    <scope>NUCLEOTIDE SEQUENCE [LARGE SCALE GENOMIC DNA]</scope>
    <source>
        <strain evidence="6">ATCC 700054 / DSM 10555 / JCM 9379 / NBRC 101784 / NCIMB 13414 / VKM Ac-1990 / NM-1</strain>
    </source>
</reference>
<dbReference type="InterPro" id="IPR052216">
    <property type="entry name" value="CRISPR_Csm3_endoribonuclease"/>
</dbReference>
<gene>
    <name evidence="5" type="ordered locus">MLP_11340</name>
</gene>
<keyword evidence="1" id="KW-0051">Antiviral defense</keyword>
<dbReference type="eggNOG" id="COG1337">
    <property type="taxonomic scope" value="Bacteria"/>
</dbReference>
<dbReference type="OrthoDB" id="5242922at2"/>
<dbReference type="Pfam" id="PF03787">
    <property type="entry name" value="RAMPs"/>
    <property type="match status" value="1"/>
</dbReference>
<evidence type="ECO:0000256" key="3">
    <source>
        <dbReference type="SAM" id="MobiDB-lite"/>
    </source>
</evidence>
<dbReference type="PANTHER" id="PTHR35579:SF6">
    <property type="entry name" value="DUF324 DOMAIN-CONTAINING PROTEIN"/>
    <property type="match status" value="1"/>
</dbReference>
<accession>F5XNN4</accession>
<dbReference type="PANTHER" id="PTHR35579">
    <property type="entry name" value="CRISPR SYSTEM CMS ENDORIBONUCLEASE CSM3"/>
    <property type="match status" value="1"/>
</dbReference>
<proteinExistence type="predicted"/>
<evidence type="ECO:0000313" key="5">
    <source>
        <dbReference type="EMBL" id="BAK34148.1"/>
    </source>
</evidence>
<dbReference type="HOGENOM" id="CLU_598152_0_0_11"/>
<feature type="domain" description="CRISPR type III-associated protein" evidence="4">
    <location>
        <begin position="237"/>
        <end position="417"/>
    </location>
</feature>
<dbReference type="EMBL" id="AP012204">
    <property type="protein sequence ID" value="BAK34148.1"/>
    <property type="molecule type" value="Genomic_DNA"/>
</dbReference>
<dbReference type="GO" id="GO:0051607">
    <property type="term" value="P:defense response to virus"/>
    <property type="evidence" value="ECO:0007669"/>
    <property type="project" value="UniProtKB-KW"/>
</dbReference>
<dbReference type="KEGG" id="mph:MLP_11340"/>
<dbReference type="RefSeq" id="WP_013862031.1">
    <property type="nucleotide sequence ID" value="NC_015635.1"/>
</dbReference>
<protein>
    <recommendedName>
        <fullName evidence="4">CRISPR type III-associated protein domain-containing protein</fullName>
    </recommendedName>
</protein>
<evidence type="ECO:0000256" key="1">
    <source>
        <dbReference type="ARBA" id="ARBA00023118"/>
    </source>
</evidence>
<feature type="region of interest" description="Disordered" evidence="3">
    <location>
        <begin position="207"/>
        <end position="226"/>
    </location>
</feature>
<dbReference type="CDD" id="cd09726">
    <property type="entry name" value="RAMP_I_III"/>
    <property type="match status" value="1"/>
</dbReference>
<name>F5XNN4_MICPN</name>
<dbReference type="Proteomes" id="UP000007947">
    <property type="component" value="Chromosome"/>
</dbReference>
<comment type="subunit">
    <text evidence="2">Part of the Csm effector complex that includes Cas10, Csm2, Csm3, Csm4 and Csm5.</text>
</comment>
<evidence type="ECO:0000256" key="2">
    <source>
        <dbReference type="ARBA" id="ARBA00093789"/>
    </source>
</evidence>
<dbReference type="InterPro" id="IPR005537">
    <property type="entry name" value="RAMP_III_fam"/>
</dbReference>
<sequence>MTGVGSGRHRRGLIKLTLQITEPWAVGGVSSYDFSKAAKREGEPTIYLPILKDPRDGSAHIPAASLVGSLYRHLSDPGRWLGSDKEPSAVRALGTQTGGAPVVTRTATTIDGARRAAKAKELRTEELVEASTTVYWWLQLERDLDVDEIDVLAGELSSWRPVIGRRRSVGRGRAEVTGVERGTVDLRDPVGLTWWLQHRHGFLTGSAHAPKPKDWGRVKPSSKTSSGGAAWERSWLFEVVDPLHIGADRAPGDKPNHHPTGAFMPGSSWRGIFRHRIAHIQRMRSATESDVEATLDRLFGSGRKKGASAHGGHRGLLSFFDSPIDRGGRPLLTFTHVAIDRVTGGARQFSERLDDRGKGALFTVSAIPPGARLRLDVESETELSPADAELLDAVVADIDDRLIGVGAMTTRGYGTLELAGEQP</sequence>
<dbReference type="STRING" id="1032480.MLP_11340"/>